<feature type="region of interest" description="Disordered" evidence="1">
    <location>
        <begin position="32"/>
        <end position="63"/>
    </location>
</feature>
<comment type="caution">
    <text evidence="3">The sequence shown here is derived from an EMBL/GenBank/DDBJ whole genome shotgun (WGS) entry which is preliminary data.</text>
</comment>
<gene>
    <name evidence="3" type="ORF">GCM10009754_19660</name>
</gene>
<evidence type="ECO:0000313" key="3">
    <source>
        <dbReference type="EMBL" id="GAA1950946.1"/>
    </source>
</evidence>
<evidence type="ECO:0000256" key="1">
    <source>
        <dbReference type="SAM" id="MobiDB-lite"/>
    </source>
</evidence>
<evidence type="ECO:0000313" key="4">
    <source>
        <dbReference type="Proteomes" id="UP001501116"/>
    </source>
</evidence>
<dbReference type="EMBL" id="BAAANN010000006">
    <property type="protein sequence ID" value="GAA1950946.1"/>
    <property type="molecule type" value="Genomic_DNA"/>
</dbReference>
<proteinExistence type="predicted"/>
<reference evidence="3 4" key="1">
    <citation type="journal article" date="2019" name="Int. J. Syst. Evol. Microbiol.">
        <title>The Global Catalogue of Microorganisms (GCM) 10K type strain sequencing project: providing services to taxonomists for standard genome sequencing and annotation.</title>
        <authorList>
            <consortium name="The Broad Institute Genomics Platform"/>
            <consortium name="The Broad Institute Genome Sequencing Center for Infectious Disease"/>
            <person name="Wu L."/>
            <person name="Ma J."/>
        </authorList>
    </citation>
    <scope>NUCLEOTIDE SEQUENCE [LARGE SCALE GENOMIC DNA]</scope>
    <source>
        <strain evidence="3 4">JCM 14545</strain>
    </source>
</reference>
<dbReference type="Proteomes" id="UP001501116">
    <property type="component" value="Unassembled WGS sequence"/>
</dbReference>
<keyword evidence="4" id="KW-1185">Reference proteome</keyword>
<keyword evidence="2" id="KW-1133">Transmembrane helix</keyword>
<keyword evidence="2" id="KW-0472">Membrane</keyword>
<accession>A0ABN2QF28</accession>
<name>A0ABN2QF28_9PSEU</name>
<keyword evidence="2" id="KW-0812">Transmembrane</keyword>
<sequence length="63" mass="6574">MPNTARRTQVAFVGRIGGGVLIGVILAEARHRHGKRAATRPGSRGGAAHEELIRPAVTGGAHR</sequence>
<organism evidence="3 4">
    <name type="scientific">Amycolatopsis minnesotensis</name>
    <dbReference type="NCBI Taxonomy" id="337894"/>
    <lineage>
        <taxon>Bacteria</taxon>
        <taxon>Bacillati</taxon>
        <taxon>Actinomycetota</taxon>
        <taxon>Actinomycetes</taxon>
        <taxon>Pseudonocardiales</taxon>
        <taxon>Pseudonocardiaceae</taxon>
        <taxon>Amycolatopsis</taxon>
    </lineage>
</organism>
<evidence type="ECO:0000256" key="2">
    <source>
        <dbReference type="SAM" id="Phobius"/>
    </source>
</evidence>
<feature type="transmembrane region" description="Helical" evidence="2">
    <location>
        <begin position="12"/>
        <end position="29"/>
    </location>
</feature>
<protein>
    <submittedName>
        <fullName evidence="3">Uncharacterized protein</fullName>
    </submittedName>
</protein>